<reference evidence="4 5" key="1">
    <citation type="submission" date="2018-06" db="EMBL/GenBank/DDBJ databases">
        <authorList>
            <consortium name="Pathogen Informatics"/>
            <person name="Doyle S."/>
        </authorList>
    </citation>
    <scope>NUCLEOTIDE SEQUENCE [LARGE SCALE GENOMIC DNA]</scope>
    <source>
        <strain evidence="4 5">NCTC10702</strain>
    </source>
</reference>
<keyword evidence="2" id="KW-1133">Transmembrane helix</keyword>
<organism evidence="4 5">
    <name type="scientific">Staphylococcus aureus</name>
    <dbReference type="NCBI Taxonomy" id="1280"/>
    <lineage>
        <taxon>Bacteria</taxon>
        <taxon>Bacillati</taxon>
        <taxon>Bacillota</taxon>
        <taxon>Bacilli</taxon>
        <taxon>Bacillales</taxon>
        <taxon>Staphylococcaceae</taxon>
        <taxon>Staphylococcus</taxon>
    </lineage>
</organism>
<feature type="domain" description="3-hydroxyacyl-CoA dehydrogenase C-terminal" evidence="3">
    <location>
        <begin position="37"/>
        <end position="134"/>
    </location>
</feature>
<dbReference type="SUPFAM" id="SSF48179">
    <property type="entry name" value="6-phosphogluconate dehydrogenase C-terminal domain-like"/>
    <property type="match status" value="1"/>
</dbReference>
<dbReference type="EC" id="1.1.1.35" evidence="4"/>
<dbReference type="InterPro" id="IPR006108">
    <property type="entry name" value="3HC_DH_C"/>
</dbReference>
<keyword evidence="2" id="KW-0812">Transmembrane</keyword>
<protein>
    <submittedName>
        <fullName evidence="4">Enoyl-CoA hydratase / Enoyl-CoA hydratase [valine degradation] / 3-hydroxyacyl-CoA dehydrogenase</fullName>
        <ecNumber evidence="4">1.1.1.35</ecNumber>
    </submittedName>
</protein>
<feature type="transmembrane region" description="Helical" evidence="2">
    <location>
        <begin position="187"/>
        <end position="206"/>
    </location>
</feature>
<evidence type="ECO:0000313" key="5">
    <source>
        <dbReference type="Proteomes" id="UP000254116"/>
    </source>
</evidence>
<dbReference type="Gene3D" id="3.40.50.720">
    <property type="entry name" value="NAD(P)-binding Rossmann-like Domain"/>
    <property type="match status" value="1"/>
</dbReference>
<proteinExistence type="inferred from homology"/>
<evidence type="ECO:0000256" key="1">
    <source>
        <dbReference type="ARBA" id="ARBA00009463"/>
    </source>
</evidence>
<gene>
    <name evidence="4" type="ORF">NCTC10702_00424</name>
</gene>
<dbReference type="PANTHER" id="PTHR48075:SF7">
    <property type="entry name" value="3-HYDROXYACYL-COA DEHYDROGENASE-RELATED"/>
    <property type="match status" value="1"/>
</dbReference>
<dbReference type="EMBL" id="UHBY01000003">
    <property type="protein sequence ID" value="SUL30958.1"/>
    <property type="molecule type" value="Genomic_DNA"/>
</dbReference>
<name>A0A380EBN0_STAAU</name>
<keyword evidence="4" id="KW-0560">Oxidoreductase</keyword>
<dbReference type="GO" id="GO:0006631">
    <property type="term" value="P:fatty acid metabolic process"/>
    <property type="evidence" value="ECO:0007669"/>
    <property type="project" value="InterPro"/>
</dbReference>
<sequence length="212" mass="23996">MELIPTSHTKESIILDVKNFAQNVLGKGVIVVNDVPGFVANRVGTQTMNDIMYRAEQHKISIVDVDALTGQAIGRPKTGTYALSDLVGLDIAVSVIKGMQQVPEETPYFHDVKIVNTLFDNGALGRKTKQGFYKKDKETKARLVYDVEKQDYVPVSQPQLPILNEFNKDLVHNLDTIFMRKTKRDYFYGRHYVIISITLLSMYLKLPMISET</sequence>
<dbReference type="InterPro" id="IPR008927">
    <property type="entry name" value="6-PGluconate_DH-like_C_sf"/>
</dbReference>
<dbReference type="Proteomes" id="UP000254116">
    <property type="component" value="Unassembled WGS sequence"/>
</dbReference>
<dbReference type="Gene3D" id="1.10.1040.50">
    <property type="match status" value="1"/>
</dbReference>
<evidence type="ECO:0000259" key="3">
    <source>
        <dbReference type="Pfam" id="PF00725"/>
    </source>
</evidence>
<dbReference type="PANTHER" id="PTHR48075">
    <property type="entry name" value="3-HYDROXYACYL-COA DEHYDROGENASE FAMILY PROTEIN"/>
    <property type="match status" value="1"/>
</dbReference>
<keyword evidence="2" id="KW-0472">Membrane</keyword>
<evidence type="ECO:0000313" key="4">
    <source>
        <dbReference type="EMBL" id="SUL30958.1"/>
    </source>
</evidence>
<comment type="similarity">
    <text evidence="1">Belongs to the 3-hydroxyacyl-CoA dehydrogenase family.</text>
</comment>
<dbReference type="AlphaFoldDB" id="A0A380EBN0"/>
<evidence type="ECO:0000256" key="2">
    <source>
        <dbReference type="SAM" id="Phobius"/>
    </source>
</evidence>
<dbReference type="Pfam" id="PF00725">
    <property type="entry name" value="3HCDH"/>
    <property type="match status" value="1"/>
</dbReference>
<dbReference type="GO" id="GO:0003857">
    <property type="term" value="F:(3S)-3-hydroxyacyl-CoA dehydrogenase (NAD+) activity"/>
    <property type="evidence" value="ECO:0007669"/>
    <property type="project" value="UniProtKB-EC"/>
</dbReference>
<accession>A0A380EBN0</accession>